<comment type="caution">
    <text evidence="1">The sequence shown here is derived from an EMBL/GenBank/DDBJ whole genome shotgun (WGS) entry which is preliminary data.</text>
</comment>
<gene>
    <name evidence="1" type="ORF">JCM19274_2464</name>
</gene>
<dbReference type="SUPFAM" id="SSF52540">
    <property type="entry name" value="P-loop containing nucleoside triphosphate hydrolases"/>
    <property type="match status" value="1"/>
</dbReference>
<dbReference type="GO" id="GO:0004386">
    <property type="term" value="F:helicase activity"/>
    <property type="evidence" value="ECO:0007669"/>
    <property type="project" value="UniProtKB-KW"/>
</dbReference>
<keyword evidence="1" id="KW-0378">Hydrolase</keyword>
<dbReference type="CDD" id="cd18809">
    <property type="entry name" value="SF1_C_RecD"/>
    <property type="match status" value="1"/>
</dbReference>
<reference evidence="1 2" key="1">
    <citation type="journal article" date="2014" name="Genome Announc.">
        <title>Draft Genome Sequences of Marine Flavobacterium Algibacter lectus Strains SS8 and NR4.</title>
        <authorList>
            <person name="Takatani N."/>
            <person name="Nakanishi M."/>
            <person name="Meirelles P."/>
            <person name="Mino S."/>
            <person name="Suda W."/>
            <person name="Oshima K."/>
            <person name="Hattori M."/>
            <person name="Ohkuma M."/>
            <person name="Hosokawa M."/>
            <person name="Miyashita K."/>
            <person name="Thompson F.L."/>
            <person name="Niwa A."/>
            <person name="Sawabe T."/>
            <person name="Sawabe T."/>
        </authorList>
    </citation>
    <scope>NUCLEOTIDE SEQUENCE [LARGE SCALE GENOMIC DNA]</scope>
    <source>
        <strain evidence="2">JCM19274</strain>
    </source>
</reference>
<dbReference type="AlphaFoldDB" id="A0A090WYN7"/>
<protein>
    <submittedName>
        <fullName evidence="1">Putative helicase</fullName>
    </submittedName>
</protein>
<dbReference type="PANTHER" id="PTHR47642">
    <property type="entry name" value="ATP-DEPENDENT DNA HELICASE"/>
    <property type="match status" value="1"/>
</dbReference>
<dbReference type="Proteomes" id="UP000029643">
    <property type="component" value="Unassembled WGS sequence"/>
</dbReference>
<dbReference type="PANTHER" id="PTHR47642:SF5">
    <property type="entry name" value="ATP-DEPENDENT DNA HELICASE"/>
    <property type="match status" value="1"/>
</dbReference>
<keyword evidence="1" id="KW-0547">Nucleotide-binding</keyword>
<sequence length="181" mass="20486">MPLRLAWSITIHKSQGLTFEKAIIDAQGAFAHGQTYVALSRCKSLEGLVLKSKIHSRQIISDANVITFNKNAEANEPDEAVLELSQKNFQLDLIVEMFDFYPFLYPANRILDIYYKNRGSIEGQVETPLLTVKTAITNFLKVSTGFNAQLKELSKTEPLPDISDVIQERFKKAVAYFKDQI</sequence>
<keyword evidence="1" id="KW-0067">ATP-binding</keyword>
<keyword evidence="1" id="KW-0347">Helicase</keyword>
<accession>A0A090WYN7</accession>
<name>A0A090WYN7_9FLAO</name>
<dbReference type="Gene3D" id="3.40.50.300">
    <property type="entry name" value="P-loop containing nucleotide triphosphate hydrolases"/>
    <property type="match status" value="1"/>
</dbReference>
<dbReference type="RefSeq" id="WP_193747275.1">
    <property type="nucleotide sequence ID" value="NZ_BBNU01000015.1"/>
</dbReference>
<evidence type="ECO:0000313" key="1">
    <source>
        <dbReference type="EMBL" id="GAL81388.1"/>
    </source>
</evidence>
<dbReference type="InterPro" id="IPR051055">
    <property type="entry name" value="PIF1_helicase"/>
</dbReference>
<evidence type="ECO:0000313" key="2">
    <source>
        <dbReference type="Proteomes" id="UP000029643"/>
    </source>
</evidence>
<proteinExistence type="predicted"/>
<dbReference type="EMBL" id="BBNU01000015">
    <property type="protein sequence ID" value="GAL81388.1"/>
    <property type="molecule type" value="Genomic_DNA"/>
</dbReference>
<dbReference type="InterPro" id="IPR027417">
    <property type="entry name" value="P-loop_NTPase"/>
</dbReference>
<organism evidence="1 2">
    <name type="scientific">Algibacter lectus</name>
    <dbReference type="NCBI Taxonomy" id="221126"/>
    <lineage>
        <taxon>Bacteria</taxon>
        <taxon>Pseudomonadati</taxon>
        <taxon>Bacteroidota</taxon>
        <taxon>Flavobacteriia</taxon>
        <taxon>Flavobacteriales</taxon>
        <taxon>Flavobacteriaceae</taxon>
        <taxon>Algibacter</taxon>
    </lineage>
</organism>